<reference evidence="15 16" key="1">
    <citation type="submission" date="2016-11" db="EMBL/GenBank/DDBJ databases">
        <title>Mixed transmission modes and dynamic genome evolution in an obligate animal-bacterial symbiosis.</title>
        <authorList>
            <person name="Russell S.L."/>
            <person name="Corbett-Detig R.B."/>
            <person name="Cavanaugh C.M."/>
        </authorList>
    </citation>
    <scope>NUCLEOTIDE SEQUENCE [LARGE SCALE GENOMIC DNA]</scope>
    <source>
        <strain evidence="15">Sveles-Q1</strain>
    </source>
</reference>
<dbReference type="GO" id="GO:0000155">
    <property type="term" value="F:phosphorelay sensor kinase activity"/>
    <property type="evidence" value="ECO:0007669"/>
    <property type="project" value="InterPro"/>
</dbReference>
<dbReference type="PROSITE" id="PS50109">
    <property type="entry name" value="HIS_KIN"/>
    <property type="match status" value="1"/>
</dbReference>
<evidence type="ECO:0000256" key="3">
    <source>
        <dbReference type="ARBA" id="ARBA00012438"/>
    </source>
</evidence>
<keyword evidence="16" id="KW-1185">Reference proteome</keyword>
<organism evidence="15 16">
    <name type="scientific">Solemya pervernicosa gill symbiont</name>
    <dbReference type="NCBI Taxonomy" id="642797"/>
    <lineage>
        <taxon>Bacteria</taxon>
        <taxon>Pseudomonadati</taxon>
        <taxon>Pseudomonadota</taxon>
        <taxon>Gammaproteobacteria</taxon>
        <taxon>sulfur-oxidizing symbionts</taxon>
    </lineage>
</organism>
<evidence type="ECO:0000313" key="15">
    <source>
        <dbReference type="EMBL" id="OOZ38672.1"/>
    </source>
</evidence>
<comment type="caution">
    <text evidence="15">The sequence shown here is derived from an EMBL/GenBank/DDBJ whole genome shotgun (WGS) entry which is preliminary data.</text>
</comment>
<feature type="transmembrane region" description="Helical" evidence="13">
    <location>
        <begin position="108"/>
        <end position="124"/>
    </location>
</feature>
<evidence type="ECO:0000259" key="14">
    <source>
        <dbReference type="PROSITE" id="PS50109"/>
    </source>
</evidence>
<dbReference type="SMART" id="SM00388">
    <property type="entry name" value="HisKA"/>
    <property type="match status" value="1"/>
</dbReference>
<evidence type="ECO:0000256" key="12">
    <source>
        <dbReference type="ARBA" id="ARBA00023136"/>
    </source>
</evidence>
<evidence type="ECO:0000256" key="5">
    <source>
        <dbReference type="ARBA" id="ARBA00022679"/>
    </source>
</evidence>
<dbReference type="InterPro" id="IPR003594">
    <property type="entry name" value="HATPase_dom"/>
</dbReference>
<dbReference type="EC" id="2.7.13.3" evidence="3"/>
<comment type="catalytic activity">
    <reaction evidence="1">
        <text>ATP + protein L-histidine = ADP + protein N-phospho-L-histidine.</text>
        <dbReference type="EC" id="2.7.13.3"/>
    </reaction>
</comment>
<comment type="subcellular location">
    <subcellularLocation>
        <location evidence="2">Membrane</location>
    </subcellularLocation>
</comment>
<evidence type="ECO:0000256" key="4">
    <source>
        <dbReference type="ARBA" id="ARBA00022553"/>
    </source>
</evidence>
<dbReference type="CDD" id="cd00082">
    <property type="entry name" value="HisKA"/>
    <property type="match status" value="1"/>
</dbReference>
<feature type="domain" description="Histidine kinase" evidence="14">
    <location>
        <begin position="218"/>
        <end position="396"/>
    </location>
</feature>
<keyword evidence="5" id="KW-0808">Transferase</keyword>
<dbReference type="Pfam" id="PF02518">
    <property type="entry name" value="HATPase_c"/>
    <property type="match status" value="1"/>
</dbReference>
<dbReference type="InterPro" id="IPR036097">
    <property type="entry name" value="HisK_dim/P_sf"/>
</dbReference>
<evidence type="ECO:0000256" key="13">
    <source>
        <dbReference type="SAM" id="Phobius"/>
    </source>
</evidence>
<dbReference type="SUPFAM" id="SSF47384">
    <property type="entry name" value="Homodimeric domain of signal transducing histidine kinase"/>
    <property type="match status" value="1"/>
</dbReference>
<dbReference type="InterPro" id="IPR003661">
    <property type="entry name" value="HisK_dim/P_dom"/>
</dbReference>
<evidence type="ECO:0000256" key="8">
    <source>
        <dbReference type="ARBA" id="ARBA00022777"/>
    </source>
</evidence>
<dbReference type="InterPro" id="IPR048435">
    <property type="entry name" value="MASE6"/>
</dbReference>
<keyword evidence="12 13" id="KW-0472">Membrane</keyword>
<dbReference type="RefSeq" id="WP_078484823.1">
    <property type="nucleotide sequence ID" value="NZ_MPRL01000076.1"/>
</dbReference>
<evidence type="ECO:0000313" key="16">
    <source>
        <dbReference type="Proteomes" id="UP000191110"/>
    </source>
</evidence>
<sequence>MAFKDILKSGFTFDKSEADLVFKFKILNTIMVIAAVFSLLFALLSDLGINDIGEIHAKVDYVYSFISIALLIYIRRSKACYENVAIAFVILSFYVFTSAMIFVPGDEFRLIWYYFVIYITYVLLGERAGVFMTAAVLAAIVICANLFDLQLSENALVTAVLGMLIASLLTRSYTVQMSHYEKELNAKNSALEVSVNELDSALGEAQQASRAKSLFLANMSHEIRTPMNGMLGMVQVMQATELSDEQQHYLETIDRSGKNLLSLIDELLDISKIESGRLELLPRPFDTFQWVIDIQILTEPLFEGRRVDFTTEVSEKLPARLIADEQRLVQIIVNLVGNACKFTSEGDVKLSIGGELIDASNYRLLVNVEDSGIGIPPEKVQDIFDSFHQITPRADR</sequence>
<dbReference type="InterPro" id="IPR005467">
    <property type="entry name" value="His_kinase_dom"/>
</dbReference>
<feature type="transmembrane region" description="Helical" evidence="13">
    <location>
        <begin position="81"/>
        <end position="102"/>
    </location>
</feature>
<gene>
    <name evidence="15" type="ORF">BOW53_14595</name>
</gene>
<evidence type="ECO:0000256" key="10">
    <source>
        <dbReference type="ARBA" id="ARBA00022989"/>
    </source>
</evidence>
<evidence type="ECO:0000256" key="1">
    <source>
        <dbReference type="ARBA" id="ARBA00000085"/>
    </source>
</evidence>
<keyword evidence="9" id="KW-0067">ATP-binding</keyword>
<proteinExistence type="predicted"/>
<evidence type="ECO:0000256" key="2">
    <source>
        <dbReference type="ARBA" id="ARBA00004370"/>
    </source>
</evidence>
<evidence type="ECO:0000256" key="9">
    <source>
        <dbReference type="ARBA" id="ARBA00022840"/>
    </source>
</evidence>
<keyword evidence="11" id="KW-0902">Two-component regulatory system</keyword>
<feature type="transmembrane region" description="Helical" evidence="13">
    <location>
        <begin position="155"/>
        <end position="174"/>
    </location>
</feature>
<evidence type="ECO:0000256" key="7">
    <source>
        <dbReference type="ARBA" id="ARBA00022741"/>
    </source>
</evidence>
<keyword evidence="4" id="KW-0597">Phosphoprotein</keyword>
<dbReference type="PANTHER" id="PTHR45339">
    <property type="entry name" value="HYBRID SIGNAL TRANSDUCTION HISTIDINE KINASE J"/>
    <property type="match status" value="1"/>
</dbReference>
<dbReference type="OrthoDB" id="9797243at2"/>
<feature type="transmembrane region" description="Helical" evidence="13">
    <location>
        <begin position="55"/>
        <end position="74"/>
    </location>
</feature>
<accession>A0A1T2L0R9</accession>
<keyword evidence="8" id="KW-0418">Kinase</keyword>
<dbReference type="SUPFAM" id="SSF55874">
    <property type="entry name" value="ATPase domain of HSP90 chaperone/DNA topoisomerase II/histidine kinase"/>
    <property type="match status" value="1"/>
</dbReference>
<dbReference type="GO" id="GO:0016020">
    <property type="term" value="C:membrane"/>
    <property type="evidence" value="ECO:0007669"/>
    <property type="project" value="UniProtKB-SubCell"/>
</dbReference>
<dbReference type="GO" id="GO:0005524">
    <property type="term" value="F:ATP binding"/>
    <property type="evidence" value="ECO:0007669"/>
    <property type="project" value="UniProtKB-KW"/>
</dbReference>
<dbReference type="FunFam" id="1.10.287.130:FF:000004">
    <property type="entry name" value="Ethylene receptor 1"/>
    <property type="match status" value="1"/>
</dbReference>
<keyword evidence="10 13" id="KW-1133">Transmembrane helix</keyword>
<dbReference type="InterPro" id="IPR036890">
    <property type="entry name" value="HATPase_C_sf"/>
</dbReference>
<dbReference type="Pfam" id="PF00512">
    <property type="entry name" value="HisKA"/>
    <property type="match status" value="1"/>
</dbReference>
<dbReference type="PANTHER" id="PTHR45339:SF1">
    <property type="entry name" value="HYBRID SIGNAL TRANSDUCTION HISTIDINE KINASE J"/>
    <property type="match status" value="1"/>
</dbReference>
<dbReference type="Pfam" id="PF20966">
    <property type="entry name" value="MASE6"/>
    <property type="match status" value="1"/>
</dbReference>
<feature type="transmembrane region" description="Helical" evidence="13">
    <location>
        <begin position="20"/>
        <end position="43"/>
    </location>
</feature>
<evidence type="ECO:0000256" key="6">
    <source>
        <dbReference type="ARBA" id="ARBA00022692"/>
    </source>
</evidence>
<dbReference type="AlphaFoldDB" id="A0A1T2L0R9"/>
<evidence type="ECO:0000256" key="11">
    <source>
        <dbReference type="ARBA" id="ARBA00023012"/>
    </source>
</evidence>
<feature type="transmembrane region" description="Helical" evidence="13">
    <location>
        <begin position="131"/>
        <end position="149"/>
    </location>
</feature>
<keyword evidence="7" id="KW-0547">Nucleotide-binding</keyword>
<dbReference type="Gene3D" id="3.30.565.10">
    <property type="entry name" value="Histidine kinase-like ATPase, C-terminal domain"/>
    <property type="match status" value="1"/>
</dbReference>
<dbReference type="Proteomes" id="UP000191110">
    <property type="component" value="Unassembled WGS sequence"/>
</dbReference>
<keyword evidence="6 13" id="KW-0812">Transmembrane</keyword>
<dbReference type="EMBL" id="MPRL01000076">
    <property type="protein sequence ID" value="OOZ38672.1"/>
    <property type="molecule type" value="Genomic_DNA"/>
</dbReference>
<name>A0A1T2L0R9_9GAMM</name>
<protein>
    <recommendedName>
        <fullName evidence="3">histidine kinase</fullName>
        <ecNumber evidence="3">2.7.13.3</ecNumber>
    </recommendedName>
</protein>
<dbReference type="Gene3D" id="1.10.287.130">
    <property type="match status" value="1"/>
</dbReference>